<evidence type="ECO:0000313" key="1">
    <source>
        <dbReference type="EMBL" id="ARF08285.1"/>
    </source>
</evidence>
<protein>
    <submittedName>
        <fullName evidence="1">Putative glycosyltransferase</fullName>
    </submittedName>
</protein>
<name>A0A1V0S9A9_9VIRU</name>
<reference evidence="1" key="1">
    <citation type="journal article" date="2017" name="Science">
        <title>Giant viruses with an expanded complement of translation system components.</title>
        <authorList>
            <person name="Schulz F."/>
            <person name="Yutin N."/>
            <person name="Ivanova N.N."/>
            <person name="Ortega D.R."/>
            <person name="Lee T.K."/>
            <person name="Vierheilig J."/>
            <person name="Daims H."/>
            <person name="Horn M."/>
            <person name="Wagner M."/>
            <person name="Jensen G.J."/>
            <person name="Kyrpides N.C."/>
            <person name="Koonin E.V."/>
            <person name="Woyke T."/>
        </authorList>
    </citation>
    <scope>NUCLEOTIDE SEQUENCE</scope>
    <source>
        <strain evidence="1">CTV1</strain>
    </source>
</reference>
<dbReference type="EMBL" id="KY684083">
    <property type="protein sequence ID" value="ARF08285.1"/>
    <property type="molecule type" value="Genomic_DNA"/>
</dbReference>
<keyword evidence="1" id="KW-0808">Transferase</keyword>
<sequence length="293" mass="34850">MSEYRIGIEASKNFIEEAKTKGVYIIYDQYRCFYHNVELWYIWLYRSGITNINIVTTTKDIQKDYLCIIIAHLFSECPSNKYIAIQTEDLVQKKYIVEKLCMNACAIWDYSKSNIEFLKNNYNIHTGVHVPITYSDNTKLYNSIIFNNNFRCRKIDVIIPMHNQRRINIKNKLERIGLVCVNVWRNKLPKYANRCKLFLNVHRDSAEASLEIHRLMDVRNVPIVVVSEESLDLELQSKLDSIDFVKYDKICQTCFEICRNKDLWNKKINEQLQMWKKFDNDTIHNALQSSLQY</sequence>
<gene>
    <name evidence="1" type="ORF">Catovirus_1_335</name>
</gene>
<dbReference type="GO" id="GO:0016740">
    <property type="term" value="F:transferase activity"/>
    <property type="evidence" value="ECO:0007669"/>
    <property type="project" value="UniProtKB-KW"/>
</dbReference>
<accession>A0A1V0S9A9</accession>
<proteinExistence type="predicted"/>
<organism evidence="1">
    <name type="scientific">Catovirus CTV1</name>
    <dbReference type="NCBI Taxonomy" id="1977631"/>
    <lineage>
        <taxon>Viruses</taxon>
        <taxon>Varidnaviria</taxon>
        <taxon>Bamfordvirae</taxon>
        <taxon>Nucleocytoviricota</taxon>
        <taxon>Megaviricetes</taxon>
        <taxon>Imitervirales</taxon>
        <taxon>Mimiviridae</taxon>
        <taxon>Klosneuvirinae</taxon>
        <taxon>Catovirus</taxon>
    </lineage>
</organism>